<dbReference type="Proteomes" id="UP000002526">
    <property type="component" value="Chromosome"/>
</dbReference>
<dbReference type="AlphaFoldDB" id="Q89BX2"/>
<dbReference type="InParanoid" id="Q89BX2"/>
<sequence length="169" mass="17675">MMSVNAGYPSWFDQQPWVSFSGAGAAAGSRRRRHGLSAASIRPGKLGTSGRSTCCARPILEDDMNKKVLLLLTAASLLTGPSFAQNPPATDRPNNNAVNSSGQNNSDKPVSGANSFTEGQVKSKIEQAGYTDVTGLKKDDNGVWRGKASKGGTSTNVSLDFQGNVNAAK</sequence>
<accession>Q89BX2</accession>
<dbReference type="eggNOG" id="ENOG50331SP">
    <property type="taxonomic scope" value="Bacteria"/>
</dbReference>
<dbReference type="PATRIC" id="fig|224911.5.peg.8258"/>
<protein>
    <submittedName>
        <fullName evidence="2">Bll8026 protein</fullName>
    </submittedName>
</protein>
<dbReference type="OrthoDB" id="7376531at2"/>
<organism evidence="2 3">
    <name type="scientific">Bradyrhizobium diazoefficiens (strain JCM 10833 / BCRC 13528 / IAM 13628 / NBRC 14792 / USDA 110)</name>
    <dbReference type="NCBI Taxonomy" id="224911"/>
    <lineage>
        <taxon>Bacteria</taxon>
        <taxon>Pseudomonadati</taxon>
        <taxon>Pseudomonadota</taxon>
        <taxon>Alphaproteobacteria</taxon>
        <taxon>Hyphomicrobiales</taxon>
        <taxon>Nitrobacteraceae</taxon>
        <taxon>Bradyrhizobium</taxon>
    </lineage>
</organism>
<proteinExistence type="predicted"/>
<dbReference type="STRING" id="224911.AAV28_37835"/>
<dbReference type="KEGG" id="bja:bll8026"/>
<feature type="compositionally biased region" description="Low complexity" evidence="1">
    <location>
        <begin position="94"/>
        <end position="106"/>
    </location>
</feature>
<reference evidence="3" key="1">
    <citation type="journal article" date="2002" name="DNA Res.">
        <title>Complete genomic sequence of nitrogen-fixing symbiotic bacterium Bradyrhizobium japonicum USDA110.</title>
        <authorList>
            <person name="Kaneko T."/>
            <person name="Nakamura Y."/>
            <person name="Sato S."/>
            <person name="Minamisawa K."/>
            <person name="Uchiumi T."/>
            <person name="Sasamoto S."/>
            <person name="Watanabe A."/>
            <person name="Idesawa K."/>
            <person name="Iriguchi M."/>
            <person name="Kawashima K."/>
            <person name="Kohara M."/>
            <person name="Matsumoto M."/>
            <person name="Shimpo S."/>
            <person name="Tsuruoka H."/>
            <person name="Wada T."/>
            <person name="Yamada M."/>
            <person name="Tabata S."/>
        </authorList>
    </citation>
    <scope>NUCLEOTIDE SEQUENCE [LARGE SCALE GENOMIC DNA]</scope>
    <source>
        <strain evidence="3">JCM 10833 / BCRC 13528 / IAM 13628 / NBRC 14792 / USDA 110</strain>
    </source>
</reference>
<gene>
    <name evidence="2" type="ordered locus">bll8026</name>
</gene>
<feature type="region of interest" description="Disordered" evidence="1">
    <location>
        <begin position="81"/>
        <end position="169"/>
    </location>
</feature>
<evidence type="ECO:0000313" key="2">
    <source>
        <dbReference type="EMBL" id="BAC53291.1"/>
    </source>
</evidence>
<name>Q89BX2_BRADU</name>
<dbReference type="HOGENOM" id="CLU_1575477_0_0_5"/>
<dbReference type="EMBL" id="BA000040">
    <property type="protein sequence ID" value="BAC53291.1"/>
    <property type="molecule type" value="Genomic_DNA"/>
</dbReference>
<feature type="region of interest" description="Disordered" evidence="1">
    <location>
        <begin position="29"/>
        <end position="49"/>
    </location>
</feature>
<keyword evidence="3" id="KW-1185">Reference proteome</keyword>
<evidence type="ECO:0000313" key="3">
    <source>
        <dbReference type="Proteomes" id="UP000002526"/>
    </source>
</evidence>
<feature type="compositionally biased region" description="Polar residues" evidence="1">
    <location>
        <begin position="151"/>
        <end position="169"/>
    </location>
</feature>
<dbReference type="EnsemblBacteria" id="BAC53291">
    <property type="protein sequence ID" value="BAC53291"/>
    <property type="gene ID" value="BAC53291"/>
</dbReference>
<evidence type="ECO:0000256" key="1">
    <source>
        <dbReference type="SAM" id="MobiDB-lite"/>
    </source>
</evidence>